<feature type="chain" id="PRO_5041913796" evidence="1">
    <location>
        <begin position="24"/>
        <end position="310"/>
    </location>
</feature>
<keyword evidence="1" id="KW-0732">Signal</keyword>
<organism evidence="2 3">
    <name type="scientific">Phomopsis amygdali</name>
    <name type="common">Fusicoccum amygdali</name>
    <dbReference type="NCBI Taxonomy" id="1214568"/>
    <lineage>
        <taxon>Eukaryota</taxon>
        <taxon>Fungi</taxon>
        <taxon>Dikarya</taxon>
        <taxon>Ascomycota</taxon>
        <taxon>Pezizomycotina</taxon>
        <taxon>Sordariomycetes</taxon>
        <taxon>Sordariomycetidae</taxon>
        <taxon>Diaporthales</taxon>
        <taxon>Diaporthaceae</taxon>
        <taxon>Diaporthe</taxon>
    </lineage>
</organism>
<keyword evidence="3" id="KW-1185">Reference proteome</keyword>
<evidence type="ECO:0000313" key="3">
    <source>
        <dbReference type="Proteomes" id="UP001265746"/>
    </source>
</evidence>
<dbReference type="EMBL" id="JAUJFL010000003">
    <property type="protein sequence ID" value="KAK2607149.1"/>
    <property type="molecule type" value="Genomic_DNA"/>
</dbReference>
<reference evidence="2" key="1">
    <citation type="submission" date="2023-06" db="EMBL/GenBank/DDBJ databases">
        <authorList>
            <person name="Noh H."/>
        </authorList>
    </citation>
    <scope>NUCLEOTIDE SEQUENCE</scope>
    <source>
        <strain evidence="2">DUCC20226</strain>
    </source>
</reference>
<sequence>MLSSILAYGWVLVLLEIPAYVCAYDPSSGSIASGDLSVAAPYGLPPSKFKSDTDKPDDAAAFNITGYDVSTDSTPQSVDGWKLEAAVKQAVSLSDATNSSVNKDQVFEATTLYIKAPDNMKMDDTWRMCAVVYPGLTNNVDNSTTLDGSCNNVLSTDCIQALSVAAGGATTNGMDTSGNCTSFVLPARCTDSFPSDSLRTTAIAINQTVLDDNRFYAFGSDPTDSGDATAAGEAARQNVWTVLTIFGHLSSSGTRSSTNVGVQCIRAINGTTDNVTSGAGRLRPDFLTWATNYKTSAIGTVLLAGWLINM</sequence>
<proteinExistence type="predicted"/>
<evidence type="ECO:0000313" key="2">
    <source>
        <dbReference type="EMBL" id="KAK2607149.1"/>
    </source>
</evidence>
<dbReference type="Proteomes" id="UP001265746">
    <property type="component" value="Unassembled WGS sequence"/>
</dbReference>
<accession>A0AAD9W3T6</accession>
<comment type="caution">
    <text evidence="2">The sequence shown here is derived from an EMBL/GenBank/DDBJ whole genome shotgun (WGS) entry which is preliminary data.</text>
</comment>
<gene>
    <name evidence="2" type="ORF">N8I77_005851</name>
</gene>
<dbReference type="AlphaFoldDB" id="A0AAD9W3T6"/>
<name>A0AAD9W3T6_PHOAM</name>
<feature type="signal peptide" evidence="1">
    <location>
        <begin position="1"/>
        <end position="23"/>
    </location>
</feature>
<protein>
    <submittedName>
        <fullName evidence="2">Uncharacterized protein</fullName>
    </submittedName>
</protein>
<evidence type="ECO:0000256" key="1">
    <source>
        <dbReference type="SAM" id="SignalP"/>
    </source>
</evidence>